<dbReference type="InterPro" id="IPR035906">
    <property type="entry name" value="MetI-like_sf"/>
</dbReference>
<keyword evidence="5 8" id="KW-0812">Transmembrane</keyword>
<evidence type="ECO:0000256" key="6">
    <source>
        <dbReference type="ARBA" id="ARBA00022989"/>
    </source>
</evidence>
<dbReference type="PANTHER" id="PTHR30450:SF1">
    <property type="entry name" value="D-METHIONINE TRANSPORT SYSTEM PERMEASE PROTEIN METI-RELATED"/>
    <property type="match status" value="1"/>
</dbReference>
<keyword evidence="4" id="KW-1003">Cell membrane</keyword>
<dbReference type="GO" id="GO:0005886">
    <property type="term" value="C:plasma membrane"/>
    <property type="evidence" value="ECO:0007669"/>
    <property type="project" value="UniProtKB-SubCell"/>
</dbReference>
<proteinExistence type="inferred from homology"/>
<feature type="transmembrane region" description="Helical" evidence="8">
    <location>
        <begin position="169"/>
        <end position="192"/>
    </location>
</feature>
<dbReference type="FunFam" id="1.10.3720.10:FF:000002">
    <property type="entry name" value="D-methionine ABC transporter permease MetI"/>
    <property type="match status" value="1"/>
</dbReference>
<evidence type="ECO:0000256" key="7">
    <source>
        <dbReference type="ARBA" id="ARBA00023136"/>
    </source>
</evidence>
<dbReference type="AlphaFoldDB" id="B7GF79"/>
<organism evidence="10 11">
    <name type="scientific">Anoxybacillus flavithermus (strain DSM 21510 / WK1)</name>
    <dbReference type="NCBI Taxonomy" id="491915"/>
    <lineage>
        <taxon>Bacteria</taxon>
        <taxon>Bacillati</taxon>
        <taxon>Bacillota</taxon>
        <taxon>Bacilli</taxon>
        <taxon>Bacillales</taxon>
        <taxon>Anoxybacillaceae</taxon>
        <taxon>Anoxybacillus</taxon>
    </lineage>
</organism>
<comment type="subcellular location">
    <subcellularLocation>
        <location evidence="1 8">Cell membrane</location>
        <topology evidence="1 8">Multi-pass membrane protein</topology>
    </subcellularLocation>
</comment>
<evidence type="ECO:0000256" key="1">
    <source>
        <dbReference type="ARBA" id="ARBA00004651"/>
    </source>
</evidence>
<keyword evidence="3 8" id="KW-0813">Transport</keyword>
<dbReference type="Proteomes" id="UP000000742">
    <property type="component" value="Chromosome"/>
</dbReference>
<evidence type="ECO:0000313" key="10">
    <source>
        <dbReference type="EMBL" id="ACJ34824.1"/>
    </source>
</evidence>
<evidence type="ECO:0000256" key="8">
    <source>
        <dbReference type="RuleBase" id="RU363032"/>
    </source>
</evidence>
<evidence type="ECO:0000256" key="3">
    <source>
        <dbReference type="ARBA" id="ARBA00022448"/>
    </source>
</evidence>
<dbReference type="EMBL" id="CP000922">
    <property type="protein sequence ID" value="ACJ34824.1"/>
    <property type="molecule type" value="Genomic_DNA"/>
</dbReference>
<feature type="transmembrane region" description="Helical" evidence="8">
    <location>
        <begin position="75"/>
        <end position="100"/>
    </location>
</feature>
<dbReference type="NCBIfam" id="NF008049">
    <property type="entry name" value="PRK10782.1"/>
    <property type="match status" value="1"/>
</dbReference>
<dbReference type="GO" id="GO:0048473">
    <property type="term" value="P:D-methionine transmembrane transport"/>
    <property type="evidence" value="ECO:0007669"/>
    <property type="project" value="TreeGrafter"/>
</dbReference>
<dbReference type="KEGG" id="afl:Aflv_2467"/>
<dbReference type="CDD" id="cd06261">
    <property type="entry name" value="TM_PBP2"/>
    <property type="match status" value="1"/>
</dbReference>
<dbReference type="PANTHER" id="PTHR30450">
    <property type="entry name" value="ABC TRANSPORTER PERMEASE"/>
    <property type="match status" value="1"/>
</dbReference>
<feature type="transmembrane region" description="Helical" evidence="8">
    <location>
        <begin position="41"/>
        <end position="63"/>
    </location>
</feature>
<dbReference type="Gene3D" id="1.10.3720.10">
    <property type="entry name" value="MetI-like"/>
    <property type="match status" value="1"/>
</dbReference>
<gene>
    <name evidence="10" type="ordered locus">Aflv_2467</name>
</gene>
<evidence type="ECO:0000313" key="11">
    <source>
        <dbReference type="Proteomes" id="UP000000742"/>
    </source>
</evidence>
<feature type="transmembrane region" description="Helical" evidence="8">
    <location>
        <begin position="106"/>
        <end position="129"/>
    </location>
</feature>
<dbReference type="Pfam" id="PF00528">
    <property type="entry name" value="BPD_transp_1"/>
    <property type="match status" value="1"/>
</dbReference>
<accession>B7GF79</accession>
<dbReference type="HOGENOM" id="CLU_077375_0_1_9"/>
<keyword evidence="7 8" id="KW-0472">Membrane</keyword>
<evidence type="ECO:0000259" key="9">
    <source>
        <dbReference type="PROSITE" id="PS50928"/>
    </source>
</evidence>
<comment type="similarity">
    <text evidence="2">Belongs to the binding-protein-dependent transport system permease family. CysTW subfamily.</text>
</comment>
<evidence type="ECO:0000256" key="5">
    <source>
        <dbReference type="ARBA" id="ARBA00022692"/>
    </source>
</evidence>
<dbReference type="InterPro" id="IPR000515">
    <property type="entry name" value="MetI-like"/>
</dbReference>
<protein>
    <submittedName>
        <fullName evidence="10">ABC-type metal ion transport system, permease component</fullName>
    </submittedName>
</protein>
<sequence length="241" mass="26180">MSERSLLFASKKSKWRCWRMFNELFPNVVWDKIWAATTETLYMTAVSVVATFVLGILLGLLLFLTSKGNIWENRLINGVIASFVNIFRSIPFIILIILLIPFTKLVVGTILGADAALPALIIGAAPFYARMVEIALREIDKGVIEAAKAMGATTATIIWKVLLPEALPALVSGITVTAIALVGYTAMAGVVGAGGLGNLAYLEGFQRNNNDVTFVATVLILVIVFIIQFIGDFVTSKIDKR</sequence>
<dbReference type="InterPro" id="IPR051322">
    <property type="entry name" value="AA_ABC_Transporter_Permease"/>
</dbReference>
<name>B7GF79_ANOFW</name>
<feature type="transmembrane region" description="Helical" evidence="8">
    <location>
        <begin position="212"/>
        <end position="234"/>
    </location>
</feature>
<dbReference type="STRING" id="491915.Aflv_2467"/>
<dbReference type="SUPFAM" id="SSF161098">
    <property type="entry name" value="MetI-like"/>
    <property type="match status" value="1"/>
</dbReference>
<evidence type="ECO:0000256" key="4">
    <source>
        <dbReference type="ARBA" id="ARBA00022475"/>
    </source>
</evidence>
<keyword evidence="6 8" id="KW-1133">Transmembrane helix</keyword>
<feature type="domain" description="ABC transmembrane type-1" evidence="9">
    <location>
        <begin position="37"/>
        <end position="231"/>
    </location>
</feature>
<reference evidence="10 11" key="1">
    <citation type="journal article" date="2008" name="Genome Biol.">
        <title>Encapsulated in silica: genome, proteome and physiology of the thermophilic bacterium Anoxybacillus flavithermus WK1.</title>
        <authorList>
            <person name="Saw J.H."/>
            <person name="Mountain B.W."/>
            <person name="Feng L."/>
            <person name="Omelchenko M.V."/>
            <person name="Hou S."/>
            <person name="Saito J.A."/>
            <person name="Stott M.B."/>
            <person name="Li D."/>
            <person name="Zhao G."/>
            <person name="Wu J."/>
            <person name="Galperin M.Y."/>
            <person name="Koonin E.V."/>
            <person name="Makarova K.S."/>
            <person name="Wolf Y.I."/>
            <person name="Rigden D.J."/>
            <person name="Dunfield P.F."/>
            <person name="Wang L."/>
            <person name="Alam M."/>
        </authorList>
    </citation>
    <scope>NUCLEOTIDE SEQUENCE [LARGE SCALE GENOMIC DNA]</scope>
    <source>
        <strain evidence="11">DSM 21510 / WK1</strain>
    </source>
</reference>
<evidence type="ECO:0000256" key="2">
    <source>
        <dbReference type="ARBA" id="ARBA00007069"/>
    </source>
</evidence>
<dbReference type="PROSITE" id="PS50928">
    <property type="entry name" value="ABC_TM1"/>
    <property type="match status" value="1"/>
</dbReference>
<dbReference type="eggNOG" id="COG2011">
    <property type="taxonomic scope" value="Bacteria"/>
</dbReference>